<feature type="compositionally biased region" description="Basic and acidic residues" evidence="1">
    <location>
        <begin position="28"/>
        <end position="38"/>
    </location>
</feature>
<dbReference type="RefSeq" id="WP_008483821.1">
    <property type="nucleotide sequence ID" value="NZ_AMRI01000008.1"/>
</dbReference>
<reference evidence="3 4" key="1">
    <citation type="journal article" date="2012" name="J. Bacteriol.">
        <title>Genome Sequence of Gallaecimonas xiamenensis Type Strain 3-C-1.</title>
        <authorList>
            <person name="Lai Q."/>
            <person name="Wang L."/>
            <person name="Wang W."/>
            <person name="Shao Z."/>
        </authorList>
    </citation>
    <scope>NUCLEOTIDE SEQUENCE [LARGE SCALE GENOMIC DNA]</scope>
    <source>
        <strain evidence="3 4">3-C-1</strain>
    </source>
</reference>
<dbReference type="Gene3D" id="2.40.50.180">
    <property type="entry name" value="CheA-289, Domain 4"/>
    <property type="match status" value="1"/>
</dbReference>
<feature type="region of interest" description="Disordered" evidence="1">
    <location>
        <begin position="14"/>
        <end position="48"/>
    </location>
</feature>
<proteinExistence type="predicted"/>
<dbReference type="EMBL" id="AMRI01000008">
    <property type="protein sequence ID" value="EKE75395.1"/>
    <property type="molecule type" value="Genomic_DNA"/>
</dbReference>
<dbReference type="eggNOG" id="COG0835">
    <property type="taxonomic scope" value="Bacteria"/>
</dbReference>
<dbReference type="SMART" id="SM00260">
    <property type="entry name" value="CheW"/>
    <property type="match status" value="1"/>
</dbReference>
<dbReference type="GO" id="GO:0007165">
    <property type="term" value="P:signal transduction"/>
    <property type="evidence" value="ECO:0007669"/>
    <property type="project" value="InterPro"/>
</dbReference>
<dbReference type="AlphaFoldDB" id="K2KDK7"/>
<name>K2KDK7_9GAMM</name>
<evidence type="ECO:0000259" key="2">
    <source>
        <dbReference type="PROSITE" id="PS50851"/>
    </source>
</evidence>
<feature type="domain" description="CheW-like" evidence="2">
    <location>
        <begin position="123"/>
        <end position="260"/>
    </location>
</feature>
<dbReference type="SUPFAM" id="SSF50341">
    <property type="entry name" value="CheW-like"/>
    <property type="match status" value="1"/>
</dbReference>
<dbReference type="Pfam" id="PF01584">
    <property type="entry name" value="CheW"/>
    <property type="match status" value="1"/>
</dbReference>
<protein>
    <submittedName>
        <fullName evidence="3">CheW protein</fullName>
    </submittedName>
</protein>
<keyword evidence="4" id="KW-1185">Reference proteome</keyword>
<dbReference type="STRING" id="745411.B3C1_06954"/>
<dbReference type="Proteomes" id="UP000006755">
    <property type="component" value="Unassembled WGS sequence"/>
</dbReference>
<comment type="caution">
    <text evidence="3">The sequence shown here is derived from an EMBL/GenBank/DDBJ whole genome shotgun (WGS) entry which is preliminary data.</text>
</comment>
<dbReference type="Gene3D" id="2.30.30.40">
    <property type="entry name" value="SH3 Domains"/>
    <property type="match status" value="1"/>
</dbReference>
<dbReference type="PROSITE" id="PS50851">
    <property type="entry name" value="CHEW"/>
    <property type="match status" value="1"/>
</dbReference>
<evidence type="ECO:0000313" key="3">
    <source>
        <dbReference type="EMBL" id="EKE75395.1"/>
    </source>
</evidence>
<sequence>MSLMDDYFAALLADPEVKGAPQPAPAVKADDKPGRPLAERPAPTSDDKAALTKLLAQVRTAQAEEEAAKVAVEAKAEAPAPVAPPAPVDVVKAPPAPAQEVPAEPAAAIAAEAKAEPVRPEGSFQVLLFDVDGLELAVPLDSLGGIHQLTEVSPLFGKPDWFKGIMLHRNQKIRVVDTARWVMPDKIKHQENDQNYRYLVMLGDSPWGLACQSLVRTEKIDSASVRWRQGASKRPWLAGMVKERMCALLDVEALLGMLDKGLGGLDLEDNKGKA</sequence>
<accession>K2KDK7</accession>
<gene>
    <name evidence="3" type="ORF">B3C1_06954</name>
</gene>
<dbReference type="PATRIC" id="fig|745411.4.peg.1371"/>
<evidence type="ECO:0000313" key="4">
    <source>
        <dbReference type="Proteomes" id="UP000006755"/>
    </source>
</evidence>
<dbReference type="GO" id="GO:0006935">
    <property type="term" value="P:chemotaxis"/>
    <property type="evidence" value="ECO:0007669"/>
    <property type="project" value="InterPro"/>
</dbReference>
<dbReference type="InterPro" id="IPR002545">
    <property type="entry name" value="CheW-lke_dom"/>
</dbReference>
<evidence type="ECO:0000256" key="1">
    <source>
        <dbReference type="SAM" id="MobiDB-lite"/>
    </source>
</evidence>
<dbReference type="CDD" id="cd00588">
    <property type="entry name" value="CheW_like"/>
    <property type="match status" value="1"/>
</dbReference>
<dbReference type="InterPro" id="IPR036061">
    <property type="entry name" value="CheW-like_dom_sf"/>
</dbReference>
<organism evidence="3 4">
    <name type="scientific">Gallaecimonas xiamenensis 3-C-1</name>
    <dbReference type="NCBI Taxonomy" id="745411"/>
    <lineage>
        <taxon>Bacteria</taxon>
        <taxon>Pseudomonadati</taxon>
        <taxon>Pseudomonadota</taxon>
        <taxon>Gammaproteobacteria</taxon>
        <taxon>Enterobacterales</taxon>
        <taxon>Gallaecimonadaceae</taxon>
        <taxon>Gallaecimonas</taxon>
    </lineage>
</organism>